<dbReference type="EMBL" id="KQ983049">
    <property type="protein sequence ID" value="KYQ47861.1"/>
    <property type="molecule type" value="Genomic_DNA"/>
</dbReference>
<dbReference type="AlphaFoldDB" id="A0A151WJ56"/>
<name>A0A151WJ56_9HYME</name>
<keyword evidence="2" id="KW-1185">Reference proteome</keyword>
<sequence length="53" mass="5949">MQEDLIIYRTAAASSRYLNSVDIPTNTKPKLTVRTYDALFLEIIATMSPLSSK</sequence>
<reference evidence="1 2" key="1">
    <citation type="submission" date="2015-09" db="EMBL/GenBank/DDBJ databases">
        <title>Trachymyrmex zeteki WGS genome.</title>
        <authorList>
            <person name="Nygaard S."/>
            <person name="Hu H."/>
            <person name="Boomsma J."/>
            <person name="Zhang G."/>
        </authorList>
    </citation>
    <scope>NUCLEOTIDE SEQUENCE [LARGE SCALE GENOMIC DNA]</scope>
    <source>
        <strain evidence="1">Tzet28-1</strain>
        <tissue evidence="1">Whole body</tissue>
    </source>
</reference>
<proteinExistence type="predicted"/>
<dbReference type="Proteomes" id="UP000075809">
    <property type="component" value="Unassembled WGS sequence"/>
</dbReference>
<organism evidence="1 2">
    <name type="scientific">Mycetomoellerius zeteki</name>
    <dbReference type="NCBI Taxonomy" id="64791"/>
    <lineage>
        <taxon>Eukaryota</taxon>
        <taxon>Metazoa</taxon>
        <taxon>Ecdysozoa</taxon>
        <taxon>Arthropoda</taxon>
        <taxon>Hexapoda</taxon>
        <taxon>Insecta</taxon>
        <taxon>Pterygota</taxon>
        <taxon>Neoptera</taxon>
        <taxon>Endopterygota</taxon>
        <taxon>Hymenoptera</taxon>
        <taxon>Apocrita</taxon>
        <taxon>Aculeata</taxon>
        <taxon>Formicoidea</taxon>
        <taxon>Formicidae</taxon>
        <taxon>Myrmicinae</taxon>
        <taxon>Mycetomoellerius</taxon>
    </lineage>
</organism>
<evidence type="ECO:0000313" key="1">
    <source>
        <dbReference type="EMBL" id="KYQ47861.1"/>
    </source>
</evidence>
<gene>
    <name evidence="1" type="ORF">ALC60_13127</name>
</gene>
<accession>A0A151WJ56</accession>
<protein>
    <submittedName>
        <fullName evidence="1">Uncharacterized protein</fullName>
    </submittedName>
</protein>
<evidence type="ECO:0000313" key="2">
    <source>
        <dbReference type="Proteomes" id="UP000075809"/>
    </source>
</evidence>